<dbReference type="Pfam" id="PF13202">
    <property type="entry name" value="EF-hand_5"/>
    <property type="match status" value="2"/>
</dbReference>
<organism evidence="4 5">
    <name type="scientific">Shewanella electrodiphila</name>
    <dbReference type="NCBI Taxonomy" id="934143"/>
    <lineage>
        <taxon>Bacteria</taxon>
        <taxon>Pseudomonadati</taxon>
        <taxon>Pseudomonadota</taxon>
        <taxon>Gammaproteobacteria</taxon>
        <taxon>Alteromonadales</taxon>
        <taxon>Shewanellaceae</taxon>
        <taxon>Shewanella</taxon>
    </lineage>
</organism>
<dbReference type="Pfam" id="PF07603">
    <property type="entry name" value="Lcl_C"/>
    <property type="match status" value="2"/>
</dbReference>
<dbReference type="InterPro" id="IPR011460">
    <property type="entry name" value="Lcl_C"/>
</dbReference>
<dbReference type="PROSITE" id="PS00018">
    <property type="entry name" value="EF_HAND_1"/>
    <property type="match status" value="1"/>
</dbReference>
<gene>
    <name evidence="4" type="ORF">L2737_06445</name>
</gene>
<feature type="chain" id="PRO_5045172290" evidence="2">
    <location>
        <begin position="22"/>
        <end position="501"/>
    </location>
</feature>
<dbReference type="InterPro" id="IPR002048">
    <property type="entry name" value="EF_hand_dom"/>
</dbReference>
<comment type="caution">
    <text evidence="4">The sequence shown here is derived from an EMBL/GenBank/DDBJ whole genome shotgun (WGS) entry which is preliminary data.</text>
</comment>
<feature type="signal peptide" evidence="2">
    <location>
        <begin position="1"/>
        <end position="21"/>
    </location>
</feature>
<dbReference type="CDD" id="cd00051">
    <property type="entry name" value="EFh"/>
    <property type="match status" value="1"/>
</dbReference>
<accession>A0ABT0KMA0</accession>
<feature type="domain" description="EF-hand" evidence="3">
    <location>
        <begin position="451"/>
        <end position="479"/>
    </location>
</feature>
<dbReference type="EMBL" id="JAKIKU010000003">
    <property type="protein sequence ID" value="MCL1044968.1"/>
    <property type="molecule type" value="Genomic_DNA"/>
</dbReference>
<dbReference type="PANTHER" id="PTHR35812">
    <property type="entry name" value="LIPOPROTEIN"/>
    <property type="match status" value="1"/>
</dbReference>
<dbReference type="PROSITE" id="PS50222">
    <property type="entry name" value="EF_HAND_2"/>
    <property type="match status" value="1"/>
</dbReference>
<dbReference type="SUPFAM" id="SSF47473">
    <property type="entry name" value="EF-hand"/>
    <property type="match status" value="1"/>
</dbReference>
<dbReference type="InterPro" id="IPR011992">
    <property type="entry name" value="EF-hand-dom_pair"/>
</dbReference>
<evidence type="ECO:0000313" key="4">
    <source>
        <dbReference type="EMBL" id="MCL1044968.1"/>
    </source>
</evidence>
<keyword evidence="2" id="KW-0732">Signal</keyword>
<feature type="region of interest" description="Disordered" evidence="1">
    <location>
        <begin position="358"/>
        <end position="380"/>
    </location>
</feature>
<sequence length="501" mass="55459">MKKRILGVSVFISLLAASAYATDLANSSFYITGYPIVDTGQRISYSNNAAMPLPDKANSFYGQDANYRSNPPSYTDNNNGTITDNVTGLMWQQQMGEKLTYDQALQKISSLKLAGYGDWRVPTIKELYSLIQFSGSVKGQKALTPFIDTHFFSQPIGNTQAGEREIDAQTWSSTEYVGKTMKNDQTIFGVNFVDGRIKGYPKYNPRTKSANKMYFRFVRGNEAYGKNNFVDNNDGTITDLATGLIWQQDDSKQGLNWQEALQYSENLTLAGHSDWRLPNAKELQSILDYSRSPETSHSAAIAPIFSTTAITNEAGDKDYPYYWSSTTHLDGPVPASGAVYVAFGKALGVMRGNTMDVHGAGSQRSDPKTGKPMSRGPQGDYIRVDNYVRSVRAGNIELATEASHQYQAEQVYQYSNSSSAIVDTTNTSMSTSSDIKTHKMTHNKNSSPHNKFIKRFDKNGDGKVSASEFQASTKRFNHFDKNKDGYITANEAPTGPPKNTK</sequence>
<dbReference type="Gene3D" id="1.10.238.10">
    <property type="entry name" value="EF-hand"/>
    <property type="match status" value="1"/>
</dbReference>
<name>A0ABT0KMA0_9GAMM</name>
<feature type="region of interest" description="Disordered" evidence="1">
    <location>
        <begin position="473"/>
        <end position="501"/>
    </location>
</feature>
<dbReference type="Proteomes" id="UP001202134">
    <property type="component" value="Unassembled WGS sequence"/>
</dbReference>
<evidence type="ECO:0000256" key="2">
    <source>
        <dbReference type="SAM" id="SignalP"/>
    </source>
</evidence>
<keyword evidence="5" id="KW-1185">Reference proteome</keyword>
<reference evidence="4 5" key="1">
    <citation type="submission" date="2022-01" db="EMBL/GenBank/DDBJ databases">
        <title>Whole genome-based taxonomy of the Shewanellaceae.</title>
        <authorList>
            <person name="Martin-Rodriguez A.J."/>
        </authorList>
    </citation>
    <scope>NUCLEOTIDE SEQUENCE [LARGE SCALE GENOMIC DNA]</scope>
    <source>
        <strain evidence="4 5">DSM 24955</strain>
    </source>
</reference>
<dbReference type="PANTHER" id="PTHR35812:SF1">
    <property type="entry name" value="LIPOPROTEIN"/>
    <property type="match status" value="1"/>
</dbReference>
<dbReference type="RefSeq" id="WP_248955185.1">
    <property type="nucleotide sequence ID" value="NZ_JAKIKU010000003.1"/>
</dbReference>
<proteinExistence type="predicted"/>
<dbReference type="InterPro" id="IPR018247">
    <property type="entry name" value="EF_Hand_1_Ca_BS"/>
</dbReference>
<evidence type="ECO:0000259" key="3">
    <source>
        <dbReference type="PROSITE" id="PS50222"/>
    </source>
</evidence>
<evidence type="ECO:0000256" key="1">
    <source>
        <dbReference type="SAM" id="MobiDB-lite"/>
    </source>
</evidence>
<protein>
    <submittedName>
        <fullName evidence="4">DUF1566 domain-containing protein</fullName>
    </submittedName>
</protein>
<evidence type="ECO:0000313" key="5">
    <source>
        <dbReference type="Proteomes" id="UP001202134"/>
    </source>
</evidence>